<gene>
    <name evidence="10" type="ORF">PYW07_004466</name>
</gene>
<dbReference type="SUPFAM" id="SSF48371">
    <property type="entry name" value="ARM repeat"/>
    <property type="match status" value="1"/>
</dbReference>
<evidence type="ECO:0000259" key="9">
    <source>
        <dbReference type="Pfam" id="PF12922"/>
    </source>
</evidence>
<comment type="caution">
    <text evidence="10">The sequence shown here is derived from an EMBL/GenBank/DDBJ whole genome shotgun (WGS) entry which is preliminary data.</text>
</comment>
<evidence type="ECO:0000259" key="8">
    <source>
        <dbReference type="Pfam" id="PF12717"/>
    </source>
</evidence>
<feature type="compositionally biased region" description="Basic and acidic residues" evidence="7">
    <location>
        <begin position="1881"/>
        <end position="1892"/>
    </location>
</feature>
<dbReference type="GO" id="GO:0005634">
    <property type="term" value="C:nucleus"/>
    <property type="evidence" value="ECO:0007669"/>
    <property type="project" value="UniProtKB-SubCell"/>
</dbReference>
<feature type="compositionally biased region" description="Low complexity" evidence="7">
    <location>
        <begin position="1865"/>
        <end position="1875"/>
    </location>
</feature>
<evidence type="ECO:0000256" key="5">
    <source>
        <dbReference type="ARBA" id="ARBA00023242"/>
    </source>
</evidence>
<comment type="subcellular location">
    <subcellularLocation>
        <location evidence="1">Nucleus</location>
    </subcellularLocation>
</comment>
<dbReference type="InterPro" id="IPR026971">
    <property type="entry name" value="CND1/NCAPD3"/>
</dbReference>
<dbReference type="GO" id="GO:0051301">
    <property type="term" value="P:cell division"/>
    <property type="evidence" value="ECO:0007669"/>
    <property type="project" value="UniProtKB-KW"/>
</dbReference>
<evidence type="ECO:0000313" key="11">
    <source>
        <dbReference type="Proteomes" id="UP001231518"/>
    </source>
</evidence>
<dbReference type="EMBL" id="JARGEI010000005">
    <property type="protein sequence ID" value="KAJ8731302.1"/>
    <property type="molecule type" value="Genomic_DNA"/>
</dbReference>
<dbReference type="InterPro" id="IPR024324">
    <property type="entry name" value="Condensin_cplx_su1_N"/>
</dbReference>
<name>A0AAD7YYD1_MYTSE</name>
<feature type="region of interest" description="Disordered" evidence="7">
    <location>
        <begin position="946"/>
        <end position="973"/>
    </location>
</feature>
<organism evidence="10 11">
    <name type="scientific">Mythimna separata</name>
    <name type="common">Oriental armyworm</name>
    <name type="synonym">Pseudaletia separata</name>
    <dbReference type="NCBI Taxonomy" id="271217"/>
    <lineage>
        <taxon>Eukaryota</taxon>
        <taxon>Metazoa</taxon>
        <taxon>Ecdysozoa</taxon>
        <taxon>Arthropoda</taxon>
        <taxon>Hexapoda</taxon>
        <taxon>Insecta</taxon>
        <taxon>Pterygota</taxon>
        <taxon>Neoptera</taxon>
        <taxon>Endopterygota</taxon>
        <taxon>Lepidoptera</taxon>
        <taxon>Glossata</taxon>
        <taxon>Ditrysia</taxon>
        <taxon>Noctuoidea</taxon>
        <taxon>Noctuidae</taxon>
        <taxon>Noctuinae</taxon>
        <taxon>Hadenini</taxon>
        <taxon>Mythimna</taxon>
    </lineage>
</organism>
<keyword evidence="11" id="KW-1185">Reference proteome</keyword>
<keyword evidence="5" id="KW-0539">Nucleus</keyword>
<feature type="compositionally biased region" description="Basic residues" evidence="7">
    <location>
        <begin position="1894"/>
        <end position="1904"/>
    </location>
</feature>
<keyword evidence="4" id="KW-0226">DNA condensation</keyword>
<feature type="compositionally biased region" description="Polar residues" evidence="7">
    <location>
        <begin position="1846"/>
        <end position="1857"/>
    </location>
</feature>
<keyword evidence="6" id="KW-0131">Cell cycle</keyword>
<dbReference type="GO" id="GO:0010032">
    <property type="term" value="P:meiotic chromosome condensation"/>
    <property type="evidence" value="ECO:0007669"/>
    <property type="project" value="TreeGrafter"/>
</dbReference>
<feature type="domain" description="Condensin complex subunit 1 C-terminal" evidence="8">
    <location>
        <begin position="1569"/>
        <end position="1729"/>
    </location>
</feature>
<evidence type="ECO:0000256" key="3">
    <source>
        <dbReference type="ARBA" id="ARBA00022776"/>
    </source>
</evidence>
<dbReference type="Proteomes" id="UP001231518">
    <property type="component" value="Chromosome 16"/>
</dbReference>
<dbReference type="GO" id="GO:0000796">
    <property type="term" value="C:condensin complex"/>
    <property type="evidence" value="ECO:0007669"/>
    <property type="project" value="TreeGrafter"/>
</dbReference>
<keyword evidence="2" id="KW-0132">Cell division</keyword>
<reference evidence="10" key="1">
    <citation type="submission" date="2023-03" db="EMBL/GenBank/DDBJ databases">
        <title>Chromosome-level genomes of two armyworms, Mythimna separata and Mythimna loreyi, provide insights into the biosynthesis and reception of sex pheromones.</title>
        <authorList>
            <person name="Zhao H."/>
        </authorList>
    </citation>
    <scope>NUCLEOTIDE SEQUENCE</scope>
    <source>
        <strain evidence="10">BeijingLab</strain>
        <tissue evidence="10">Pupa</tissue>
    </source>
</reference>
<dbReference type="Gene3D" id="1.25.10.10">
    <property type="entry name" value="Leucine-rich Repeat Variant"/>
    <property type="match status" value="2"/>
</dbReference>
<feature type="compositionally biased region" description="Polar residues" evidence="7">
    <location>
        <begin position="962"/>
        <end position="973"/>
    </location>
</feature>
<dbReference type="GO" id="GO:0042393">
    <property type="term" value="F:histone binding"/>
    <property type="evidence" value="ECO:0007669"/>
    <property type="project" value="TreeGrafter"/>
</dbReference>
<evidence type="ECO:0008006" key="12">
    <source>
        <dbReference type="Google" id="ProtNLM"/>
    </source>
</evidence>
<evidence type="ECO:0000256" key="1">
    <source>
        <dbReference type="ARBA" id="ARBA00004123"/>
    </source>
</evidence>
<evidence type="ECO:0000256" key="2">
    <source>
        <dbReference type="ARBA" id="ARBA00022618"/>
    </source>
</evidence>
<dbReference type="PANTHER" id="PTHR14222:SF2">
    <property type="entry name" value="CONDENSIN COMPLEX SUBUNIT 1"/>
    <property type="match status" value="1"/>
</dbReference>
<keyword evidence="3" id="KW-0498">Mitosis</keyword>
<protein>
    <recommendedName>
        <fullName evidence="12">Condensin complex subunit 1</fullName>
    </recommendedName>
</protein>
<dbReference type="InterPro" id="IPR011989">
    <property type="entry name" value="ARM-like"/>
</dbReference>
<dbReference type="Pfam" id="PF12717">
    <property type="entry name" value="Cnd1"/>
    <property type="match status" value="1"/>
</dbReference>
<feature type="compositionally biased region" description="Low complexity" evidence="7">
    <location>
        <begin position="946"/>
        <end position="961"/>
    </location>
</feature>
<sequence length="1904" mass="211958">MSHFEFAIPLQKDELLESHAGQYHVEDVVQPRVLLSKLQDAARAFNAEGVEYILEHFDTYFSIIVHGNKLEWNVINKGFEHIIRASKSLCNHLEPIVQEKEIDSGVRTKNLNILKMIMYLFTQIMKTKDTKLAADNSTKLTLGKKGKKAADDDEFCGWTESDKQAALVTLNLVLQQPLSKLWDPPLAEDNFVSMVAEPCYKALEEQIIKNKSVRETVFQVLGVLIKKYNHGTSCLIKLVQILQMMEHAVSPICAGVVQLTKEFSLGTFGPQMVREIAEALASSEEDNAGAGTEQGAARNCGAFLVELTKELPKEMTNAIATIQPYLESDESYTLRISVLGMMCEVLSVELRGEGLTDEQRTQRDDFLDDLYEHLHDLSAYVRHKVLQFWCRLQRENCVPVSRQRTVLERSIGRLRDKAALVRKAAIQLLKIFLECNPFSAQLKLEVLEEQLKTETEIMEDLQKKLNPGPDPELIKKWESMEDDIVSAIKKGMDILTQDEPELSQASLENLYDAIRKHLREKNYYKAYLIVKHTERQYPEAKLLRCDMEKSDQIAYFVALLRNIFVIPERTISLTQQCEQELAMYKRLEEKENIVAFLQESVHFSRMISEAVPLINALLMSKQAGDVSEAIDFFTAAHHFNIESAKMGVANMLLLVWSPDQDKREAVERAYRDMYLECDNKAERARSFAIAKKLVSLMMHIDRGSALALEHLVDKWVEKGDISPAIIQVFWEMFLKKIDGTTDMDSYAALSLLVMVAKAKPSVALANLDVIQSHGLTADYNSRNLSVQLLLPLTKKTQRYPVDHAIFTSVFDSLMETFTKFDRFTAFAANSIDLIYAICDTPEIVCAKILAEMYRRVETTMVNDSGNEDDVSLPVELLTRFVFVLGQVALQQLIYLDINVYSELRRRNQVREDRKLEEKRKKKAGLFATPGKRGRMDELRRQTLMNVSNASASSRQQRSASVTSNKGPSVNTTMTEDEAGLEGAVADDADAEYVRGVCERDIVGAGTSLARYVPLLRWVLSNPARATPPLQAAAALSFTRTGIVCERDIVGAGTSLARYVPLLRWVLSNPARATPPLQAAAALSFTSLARYVPLLRWVLSNPARATPPLQAAAALSFTRTGIVCERDIVGAGTSLARYVPLLRWVLSNPARATPPLQAAAALSFTRTGIVCERDIVGAGTSLARYVPLLRWVLSNPARATPPLQAAAALSFTRTGIVCERDIVGAGTSLARYVPLLRWVLSNPARATPPLQAAAALSFTRTGIVCERDIVGAGTSLARYVPLLRWVLSNPARATPPLQAAAALSFTRTGIVCERDIVGAGTSLARYVPLLRWVLSNPARATPPLQAAAALSFTRTGIVCERDIVGAGTSLARYVPLLRWVLSNPARATPPLQAAAALSFTRTGIVCERDIVGAGTSLARYVPLLRWVLSNPARATPPLQAAAALSFTRTGIVCERDIVGAGTSLARYVPLLRWVLSNPARATPPLQAAAALSFTRTGIVCERDIVGAGTSLARYVPLLRWVLSNPARATPPLQAAAALSFTRFMLVSNAVCEDGLQLMVTVLKKSKNVSLRTNLTIAFADLTLRFPNLTQPWTHHIYHILSDEELEVRQCAVKMLSFLVLHEMVRVKGQIADMALCCADKDARVASMTKLFFKQLSQKGNALYNVMPDIISRLSDPELNVAEDQYRIIMKYITSLIQKDRQMEALVEKLCQRFKLSTEERQWRDLAYCLSLFTYNERSLRKLIENLDCYKDKLHCNGVMDCFNTILNNTSKMAKNEVKTLVTELGDKIEECFAVRDDAEGNTEGNSSGGAASGSPAPSQPVRATPRRKPAARRNRRRSSSSADENEPPSNEKTPQSVRKSSRRAATRTNKTAAVASDDSDEDFQKKDDDEVFKKPTVKKTTRRRK</sequence>
<evidence type="ECO:0000256" key="7">
    <source>
        <dbReference type="SAM" id="MobiDB-lite"/>
    </source>
</evidence>
<dbReference type="InterPro" id="IPR032682">
    <property type="entry name" value="Cnd1_C"/>
</dbReference>
<evidence type="ECO:0000313" key="10">
    <source>
        <dbReference type="EMBL" id="KAJ8731302.1"/>
    </source>
</evidence>
<dbReference type="GO" id="GO:0000779">
    <property type="term" value="C:condensed chromosome, centromeric region"/>
    <property type="evidence" value="ECO:0007669"/>
    <property type="project" value="TreeGrafter"/>
</dbReference>
<evidence type="ECO:0000256" key="6">
    <source>
        <dbReference type="ARBA" id="ARBA00023306"/>
    </source>
</evidence>
<dbReference type="Pfam" id="PF12922">
    <property type="entry name" value="Cnd1_N"/>
    <property type="match status" value="1"/>
</dbReference>
<dbReference type="InterPro" id="IPR016024">
    <property type="entry name" value="ARM-type_fold"/>
</dbReference>
<feature type="domain" description="Condensin complex subunit 1 N-terminal" evidence="9">
    <location>
        <begin position="76"/>
        <end position="233"/>
    </location>
</feature>
<accession>A0AAD7YYD1</accession>
<feature type="compositionally biased region" description="Basic residues" evidence="7">
    <location>
        <begin position="1823"/>
        <end position="1837"/>
    </location>
</feature>
<evidence type="ECO:0000256" key="4">
    <source>
        <dbReference type="ARBA" id="ARBA00023067"/>
    </source>
</evidence>
<proteinExistence type="predicted"/>
<feature type="region of interest" description="Disordered" evidence="7">
    <location>
        <begin position="1797"/>
        <end position="1904"/>
    </location>
</feature>
<dbReference type="PANTHER" id="PTHR14222">
    <property type="entry name" value="CONDENSIN"/>
    <property type="match status" value="1"/>
</dbReference>
<dbReference type="GO" id="GO:0007076">
    <property type="term" value="P:mitotic chromosome condensation"/>
    <property type="evidence" value="ECO:0007669"/>
    <property type="project" value="InterPro"/>
</dbReference>